<proteinExistence type="predicted"/>
<dbReference type="Proteomes" id="UP000593567">
    <property type="component" value="Unassembled WGS sequence"/>
</dbReference>
<keyword evidence="2" id="KW-1185">Reference proteome</keyword>
<reference evidence="1" key="1">
    <citation type="submission" date="2020-06" db="EMBL/GenBank/DDBJ databases">
        <title>Draft genome of Bugula neritina, a colonial animal packing powerful symbionts and potential medicines.</title>
        <authorList>
            <person name="Rayko M."/>
        </authorList>
    </citation>
    <scope>NUCLEOTIDE SEQUENCE [LARGE SCALE GENOMIC DNA]</scope>
    <source>
        <strain evidence="1">Kwan_BN1</strain>
    </source>
</reference>
<sequence length="73" mass="8547">MELTTEDQGIKFKAKLKNEIEAPENMEQLWVVGLTHGVDEYILDSSEEEIKIHHIEQQLLKPLMEKEVTTFHI</sequence>
<evidence type="ECO:0000313" key="1">
    <source>
        <dbReference type="EMBL" id="KAF6019032.1"/>
    </source>
</evidence>
<evidence type="ECO:0000313" key="2">
    <source>
        <dbReference type="Proteomes" id="UP000593567"/>
    </source>
</evidence>
<protein>
    <submittedName>
        <fullName evidence="1">Uncharacterized protein</fullName>
    </submittedName>
</protein>
<organism evidence="1 2">
    <name type="scientific">Bugula neritina</name>
    <name type="common">Brown bryozoan</name>
    <name type="synonym">Sertularia neritina</name>
    <dbReference type="NCBI Taxonomy" id="10212"/>
    <lineage>
        <taxon>Eukaryota</taxon>
        <taxon>Metazoa</taxon>
        <taxon>Spiralia</taxon>
        <taxon>Lophotrochozoa</taxon>
        <taxon>Bryozoa</taxon>
        <taxon>Gymnolaemata</taxon>
        <taxon>Cheilostomatida</taxon>
        <taxon>Flustrina</taxon>
        <taxon>Buguloidea</taxon>
        <taxon>Bugulidae</taxon>
        <taxon>Bugula</taxon>
    </lineage>
</organism>
<comment type="caution">
    <text evidence="1">The sequence shown here is derived from an EMBL/GenBank/DDBJ whole genome shotgun (WGS) entry which is preliminary data.</text>
</comment>
<dbReference type="AlphaFoldDB" id="A0A7J7IYP5"/>
<gene>
    <name evidence="1" type="ORF">EB796_022677</name>
</gene>
<dbReference type="EMBL" id="VXIV02003258">
    <property type="protein sequence ID" value="KAF6019032.1"/>
    <property type="molecule type" value="Genomic_DNA"/>
</dbReference>
<accession>A0A7J7IYP5</accession>
<name>A0A7J7IYP5_BUGNE</name>